<evidence type="ECO:0000256" key="1">
    <source>
        <dbReference type="ARBA" id="ARBA00007847"/>
    </source>
</evidence>
<dbReference type="Gene3D" id="3.40.50.1860">
    <property type="match status" value="2"/>
</dbReference>
<proteinExistence type="inferred from homology"/>
<keyword evidence="4" id="KW-1185">Reference proteome</keyword>
<comment type="caution">
    <text evidence="3">The sequence shown here is derived from an EMBL/GenBank/DDBJ whole genome shotgun (WGS) entry which is preliminary data.</text>
</comment>
<dbReference type="InterPro" id="IPR015942">
    <property type="entry name" value="Asp/Glu/hydantoin_racemase"/>
</dbReference>
<protein>
    <submittedName>
        <fullName evidence="3">Aspartate/glutamate racemase family protein</fullName>
    </submittedName>
</protein>
<sequence length="247" mass="25485">MKDQGQRRSVIGILGGMGPEATILLMSRLLAATPARDDSDHLPLLVDSNTQVPSRIAHLIEGTGVDPTPVLIDMARRLVTSGADVLAMPCNTAHSYYDAIAAAVRVPMLNMVELTAQAAHGRSAMGPVGILASPAVEVTGVFARAFEALGREVFYPTDRDGILGAIRAIKSGRADEALPVLRAAMVELAGRGAQVAVIGCSEFSIVAPRLADSPLALVDSLDMLVAACVGFAGGGTSSSNTGVTLTQ</sequence>
<dbReference type="SUPFAM" id="SSF53681">
    <property type="entry name" value="Aspartate/glutamate racemase"/>
    <property type="match status" value="2"/>
</dbReference>
<dbReference type="RefSeq" id="WP_380715100.1">
    <property type="nucleotide sequence ID" value="NZ_JBHSGI010000002.1"/>
</dbReference>
<dbReference type="InterPro" id="IPR004380">
    <property type="entry name" value="Asp_race"/>
</dbReference>
<dbReference type="PROSITE" id="PS00923">
    <property type="entry name" value="ASP_GLU_RACEMASE_1"/>
    <property type="match status" value="1"/>
</dbReference>
<evidence type="ECO:0000313" key="4">
    <source>
        <dbReference type="Proteomes" id="UP001595973"/>
    </source>
</evidence>
<gene>
    <name evidence="3" type="ORF">ACFO5X_01165</name>
</gene>
<dbReference type="NCBIfam" id="TIGR00035">
    <property type="entry name" value="asp_race"/>
    <property type="match status" value="1"/>
</dbReference>
<dbReference type="InterPro" id="IPR001920">
    <property type="entry name" value="Asp/Glu_race"/>
</dbReference>
<dbReference type="PANTHER" id="PTHR21198:SF7">
    <property type="entry name" value="ASPARTATE-GLUTAMATE RACEMASE FAMILY"/>
    <property type="match status" value="1"/>
</dbReference>
<reference evidence="4" key="1">
    <citation type="journal article" date="2019" name="Int. J. Syst. Evol. Microbiol.">
        <title>The Global Catalogue of Microorganisms (GCM) 10K type strain sequencing project: providing services to taxonomists for standard genome sequencing and annotation.</title>
        <authorList>
            <consortium name="The Broad Institute Genomics Platform"/>
            <consortium name="The Broad Institute Genome Sequencing Center for Infectious Disease"/>
            <person name="Wu L."/>
            <person name="Ma J."/>
        </authorList>
    </citation>
    <scope>NUCLEOTIDE SEQUENCE [LARGE SCALE GENOMIC DNA]</scope>
    <source>
        <strain evidence="4">CGMCC 4.7283</strain>
    </source>
</reference>
<dbReference type="PANTHER" id="PTHR21198">
    <property type="entry name" value="GLUTAMATE RACEMASE"/>
    <property type="match status" value="1"/>
</dbReference>
<keyword evidence="2" id="KW-0413">Isomerase</keyword>
<accession>A0ABV9KBA2</accession>
<dbReference type="Pfam" id="PF01177">
    <property type="entry name" value="Asp_Glu_race"/>
    <property type="match status" value="1"/>
</dbReference>
<evidence type="ECO:0000313" key="3">
    <source>
        <dbReference type="EMBL" id="MFC4667149.1"/>
    </source>
</evidence>
<dbReference type="EMBL" id="JBHSGI010000002">
    <property type="protein sequence ID" value="MFC4667149.1"/>
    <property type="molecule type" value="Genomic_DNA"/>
</dbReference>
<evidence type="ECO:0000256" key="2">
    <source>
        <dbReference type="ARBA" id="ARBA00023235"/>
    </source>
</evidence>
<organism evidence="3 4">
    <name type="scientific">Seohaeicola nanhaiensis</name>
    <dbReference type="NCBI Taxonomy" id="1387282"/>
    <lineage>
        <taxon>Bacteria</taxon>
        <taxon>Pseudomonadati</taxon>
        <taxon>Pseudomonadota</taxon>
        <taxon>Alphaproteobacteria</taxon>
        <taxon>Rhodobacterales</taxon>
        <taxon>Roseobacteraceae</taxon>
        <taxon>Seohaeicola</taxon>
    </lineage>
</organism>
<name>A0ABV9KBA2_9RHOB</name>
<dbReference type="Proteomes" id="UP001595973">
    <property type="component" value="Unassembled WGS sequence"/>
</dbReference>
<dbReference type="InterPro" id="IPR018187">
    <property type="entry name" value="Asp/Glu_racemase_AS_1"/>
</dbReference>
<comment type="similarity">
    <text evidence="1">Belongs to the aspartate/glutamate racemases family.</text>
</comment>